<feature type="region of interest" description="Disordered" evidence="1">
    <location>
        <begin position="1"/>
        <end position="65"/>
    </location>
</feature>
<proteinExistence type="predicted"/>
<organism evidence="2 3">
    <name type="scientific">Hermanssonia centrifuga</name>
    <dbReference type="NCBI Taxonomy" id="98765"/>
    <lineage>
        <taxon>Eukaryota</taxon>
        <taxon>Fungi</taxon>
        <taxon>Dikarya</taxon>
        <taxon>Basidiomycota</taxon>
        <taxon>Agaricomycotina</taxon>
        <taxon>Agaricomycetes</taxon>
        <taxon>Polyporales</taxon>
        <taxon>Meruliaceae</taxon>
        <taxon>Hermanssonia</taxon>
    </lineage>
</organism>
<dbReference type="AlphaFoldDB" id="A0A2R6NPQ8"/>
<protein>
    <submittedName>
        <fullName evidence="2">Uncharacterized protein</fullName>
    </submittedName>
</protein>
<keyword evidence="3" id="KW-1185">Reference proteome</keyword>
<dbReference type="Proteomes" id="UP000186601">
    <property type="component" value="Unassembled WGS sequence"/>
</dbReference>
<evidence type="ECO:0000313" key="2">
    <source>
        <dbReference type="EMBL" id="PSR74497.1"/>
    </source>
</evidence>
<accession>A0A2R6NPQ8</accession>
<evidence type="ECO:0000256" key="1">
    <source>
        <dbReference type="SAM" id="MobiDB-lite"/>
    </source>
</evidence>
<evidence type="ECO:0000313" key="3">
    <source>
        <dbReference type="Proteomes" id="UP000186601"/>
    </source>
</evidence>
<reference evidence="2 3" key="1">
    <citation type="submission" date="2018-02" db="EMBL/GenBank/DDBJ databases">
        <title>Genome sequence of the basidiomycete white-rot fungus Phlebia centrifuga.</title>
        <authorList>
            <person name="Granchi Z."/>
            <person name="Peng M."/>
            <person name="de Vries R.P."/>
            <person name="Hilden K."/>
            <person name="Makela M.R."/>
            <person name="Grigoriev I."/>
            <person name="Riley R."/>
        </authorList>
    </citation>
    <scope>NUCLEOTIDE SEQUENCE [LARGE SCALE GENOMIC DNA]</scope>
    <source>
        <strain evidence="2 3">FBCC195</strain>
    </source>
</reference>
<dbReference type="EMBL" id="MLYV02000983">
    <property type="protein sequence ID" value="PSR74497.1"/>
    <property type="molecule type" value="Genomic_DNA"/>
</dbReference>
<comment type="caution">
    <text evidence="2">The sequence shown here is derived from an EMBL/GenBank/DDBJ whole genome shotgun (WGS) entry which is preliminary data.</text>
</comment>
<gene>
    <name evidence="2" type="ORF">PHLCEN_2v9794</name>
</gene>
<name>A0A2R6NPQ8_9APHY</name>
<sequence length="94" mass="9449">MVRAVGPGPGPGPGPGAAGPYNSGPKDARSGDPDLDWTFASTSGRQRAVGDLDNTQVEPNIAGGPINARSGGIKASRVARSSAYGVVVLESLYK</sequence>